<protein>
    <submittedName>
        <fullName evidence="1">Uncharacterized protein</fullName>
    </submittedName>
</protein>
<sequence length="33" mass="3679">SSGLYSYAWIEPTVNFSKLEEVLCVAIKPSLSF</sequence>
<gene>
    <name evidence="1" type="ORF">S01H4_49162</name>
</gene>
<comment type="caution">
    <text evidence="1">The sequence shown here is derived from an EMBL/GenBank/DDBJ whole genome shotgun (WGS) entry which is preliminary data.</text>
</comment>
<organism evidence="1">
    <name type="scientific">marine sediment metagenome</name>
    <dbReference type="NCBI Taxonomy" id="412755"/>
    <lineage>
        <taxon>unclassified sequences</taxon>
        <taxon>metagenomes</taxon>
        <taxon>ecological metagenomes</taxon>
    </lineage>
</organism>
<accession>X1CW91</accession>
<proteinExistence type="predicted"/>
<dbReference type="EMBL" id="BART01027782">
    <property type="protein sequence ID" value="GAG97232.1"/>
    <property type="molecule type" value="Genomic_DNA"/>
</dbReference>
<feature type="non-terminal residue" evidence="1">
    <location>
        <position position="1"/>
    </location>
</feature>
<evidence type="ECO:0000313" key="1">
    <source>
        <dbReference type="EMBL" id="GAG97232.1"/>
    </source>
</evidence>
<dbReference type="AlphaFoldDB" id="X1CW91"/>
<name>X1CW91_9ZZZZ</name>
<reference evidence="1" key="1">
    <citation type="journal article" date="2014" name="Front. Microbiol.">
        <title>High frequency of phylogenetically diverse reductive dehalogenase-homologous genes in deep subseafloor sedimentary metagenomes.</title>
        <authorList>
            <person name="Kawai M."/>
            <person name="Futagami T."/>
            <person name="Toyoda A."/>
            <person name="Takaki Y."/>
            <person name="Nishi S."/>
            <person name="Hori S."/>
            <person name="Arai W."/>
            <person name="Tsubouchi T."/>
            <person name="Morono Y."/>
            <person name="Uchiyama I."/>
            <person name="Ito T."/>
            <person name="Fujiyama A."/>
            <person name="Inagaki F."/>
            <person name="Takami H."/>
        </authorList>
    </citation>
    <scope>NUCLEOTIDE SEQUENCE</scope>
    <source>
        <strain evidence="1">Expedition CK06-06</strain>
    </source>
</reference>